<dbReference type="PROSITE" id="PS51318">
    <property type="entry name" value="TAT"/>
    <property type="match status" value="1"/>
</dbReference>
<evidence type="ECO:0000259" key="1">
    <source>
        <dbReference type="Pfam" id="PF20254"/>
    </source>
</evidence>
<dbReference type="EMBL" id="BAABGA010000035">
    <property type="protein sequence ID" value="GAA4454645.1"/>
    <property type="molecule type" value="Genomic_DNA"/>
</dbReference>
<name>A0ABP8MUW8_9BACT</name>
<dbReference type="InterPro" id="IPR046540">
    <property type="entry name" value="DMFA2_C"/>
</dbReference>
<dbReference type="Pfam" id="PF20254">
    <property type="entry name" value="DMFA2_C"/>
    <property type="match status" value="1"/>
</dbReference>
<dbReference type="Proteomes" id="UP001500840">
    <property type="component" value="Unassembled WGS sequence"/>
</dbReference>
<evidence type="ECO:0000313" key="2">
    <source>
        <dbReference type="EMBL" id="GAA4454645.1"/>
    </source>
</evidence>
<gene>
    <name evidence="2" type="ORF">GCM10023156_27410</name>
</gene>
<accession>A0ABP8MUW8</accession>
<feature type="domain" description="N,N-dimethylformamidase beta subunit-like C-terminal" evidence="1">
    <location>
        <begin position="97"/>
        <end position="463"/>
    </location>
</feature>
<proteinExistence type="predicted"/>
<reference evidence="3" key="1">
    <citation type="journal article" date="2019" name="Int. J. Syst. Evol. Microbiol.">
        <title>The Global Catalogue of Microorganisms (GCM) 10K type strain sequencing project: providing services to taxonomists for standard genome sequencing and annotation.</title>
        <authorList>
            <consortium name="The Broad Institute Genomics Platform"/>
            <consortium name="The Broad Institute Genome Sequencing Center for Infectious Disease"/>
            <person name="Wu L."/>
            <person name="Ma J."/>
        </authorList>
    </citation>
    <scope>NUCLEOTIDE SEQUENCE [LARGE SCALE GENOMIC DNA]</scope>
    <source>
        <strain evidence="3">JCM 17759</strain>
    </source>
</reference>
<evidence type="ECO:0000313" key="3">
    <source>
        <dbReference type="Proteomes" id="UP001500840"/>
    </source>
</evidence>
<keyword evidence="3" id="KW-1185">Reference proteome</keyword>
<sequence>MLMNRSPDRRQLLSVAAATGTSLMLPKLGSAAVVRSAQVKTENAKPGTRQWMLSKTRIDPATKYRCPWIEGYVSHASILPGETLQVMVSTNSVSEFTIEFYRLGYYRGDGGRLVHASGTLQGSVQEMPSVGPRRLQNCQWPSSYEMRIPEDWVSGVYVGKLTELTEGLQSYVIFVVRDSRHTELMFQCSDHTWQAYNRWPSQFSLYDDGETPWHWGGESQVSFNRPYGKYCQILDSPLSIGSGEFFLWEFPFVYWLEREGYDVTYVSNTDLHRDAEQPLRCDGFLSVGHDEYWTIEMFRNLQAAIGSGVSAGFFSGNAVCGRIQWDDVTRSLHRVGVFGPPGGTREFSSMSTLKHERPYANELIGAHSTGPVTGGADWICSQPDHWLYAGTQMQRGDAIPGVIGWEWHGDPAEIDGLEIVARGPTQSAPGVPNGGEYTATVYPGPKNNIVFNAATCWWADGLSEPPGYVRPSVYTSPQGPDGRLQQITRNVLGRMRRS</sequence>
<comment type="caution">
    <text evidence="2">The sequence shown here is derived from an EMBL/GenBank/DDBJ whole genome shotgun (WGS) entry which is preliminary data.</text>
</comment>
<protein>
    <recommendedName>
        <fullName evidence="1">N,N-dimethylformamidase beta subunit-like C-terminal domain-containing protein</fullName>
    </recommendedName>
</protein>
<organism evidence="2 3">
    <name type="scientific">Novipirellula rosea</name>
    <dbReference type="NCBI Taxonomy" id="1031540"/>
    <lineage>
        <taxon>Bacteria</taxon>
        <taxon>Pseudomonadati</taxon>
        <taxon>Planctomycetota</taxon>
        <taxon>Planctomycetia</taxon>
        <taxon>Pirellulales</taxon>
        <taxon>Pirellulaceae</taxon>
        <taxon>Novipirellula</taxon>
    </lineage>
</organism>
<dbReference type="InterPro" id="IPR006311">
    <property type="entry name" value="TAT_signal"/>
</dbReference>